<dbReference type="InterPro" id="IPR009003">
    <property type="entry name" value="Peptidase_S1_PA"/>
</dbReference>
<proteinExistence type="predicted"/>
<name>A0A7R9LGA6_9ACAR</name>
<dbReference type="InterPro" id="IPR018114">
    <property type="entry name" value="TRYPSIN_HIS"/>
</dbReference>
<keyword evidence="8" id="KW-1185">Reference proteome</keyword>
<dbReference type="GO" id="GO:0004252">
    <property type="term" value="F:serine-type endopeptidase activity"/>
    <property type="evidence" value="ECO:0007669"/>
    <property type="project" value="InterPro"/>
</dbReference>
<dbReference type="PROSITE" id="PS00134">
    <property type="entry name" value="TRYPSIN_HIS"/>
    <property type="match status" value="1"/>
</dbReference>
<evidence type="ECO:0000259" key="6">
    <source>
        <dbReference type="PROSITE" id="PS50240"/>
    </source>
</evidence>
<dbReference type="OrthoDB" id="6485138at2759"/>
<dbReference type="AlphaFoldDB" id="A0A7R9LGA6"/>
<dbReference type="EMBL" id="CAJPIZ010023415">
    <property type="protein sequence ID" value="CAG2118214.1"/>
    <property type="molecule type" value="Genomic_DNA"/>
</dbReference>
<dbReference type="SMART" id="SM00020">
    <property type="entry name" value="Tryp_SPc"/>
    <property type="match status" value="1"/>
</dbReference>
<evidence type="ECO:0000256" key="4">
    <source>
        <dbReference type="ARBA" id="ARBA00023157"/>
    </source>
</evidence>
<gene>
    <name evidence="7" type="ORF">OSB1V03_LOCUS18166</name>
</gene>
<dbReference type="InterPro" id="IPR050430">
    <property type="entry name" value="Peptidase_S1"/>
</dbReference>
<keyword evidence="5" id="KW-0732">Signal</keyword>
<dbReference type="Gene3D" id="2.40.10.10">
    <property type="entry name" value="Trypsin-like serine proteases"/>
    <property type="match status" value="1"/>
</dbReference>
<dbReference type="GO" id="GO:0006508">
    <property type="term" value="P:proteolysis"/>
    <property type="evidence" value="ECO:0007669"/>
    <property type="project" value="UniProtKB-KW"/>
</dbReference>
<dbReference type="EMBL" id="OC877990">
    <property type="protein sequence ID" value="CAD7640337.1"/>
    <property type="molecule type" value="Genomic_DNA"/>
</dbReference>
<feature type="signal peptide" evidence="5">
    <location>
        <begin position="1"/>
        <end position="19"/>
    </location>
</feature>
<dbReference type="SUPFAM" id="SSF50494">
    <property type="entry name" value="Trypsin-like serine proteases"/>
    <property type="match status" value="1"/>
</dbReference>
<evidence type="ECO:0000256" key="3">
    <source>
        <dbReference type="ARBA" id="ARBA00022825"/>
    </source>
</evidence>
<dbReference type="Proteomes" id="UP000759131">
    <property type="component" value="Unassembled WGS sequence"/>
</dbReference>
<dbReference type="InterPro" id="IPR001254">
    <property type="entry name" value="Trypsin_dom"/>
</dbReference>
<accession>A0A7R9LGA6</accession>
<dbReference type="FunFam" id="2.40.10.10:FF:000068">
    <property type="entry name" value="transmembrane protease serine 2"/>
    <property type="match status" value="1"/>
</dbReference>
<keyword evidence="1" id="KW-0645">Protease</keyword>
<dbReference type="CDD" id="cd00190">
    <property type="entry name" value="Tryp_SPc"/>
    <property type="match status" value="1"/>
</dbReference>
<reference evidence="7" key="1">
    <citation type="submission" date="2020-11" db="EMBL/GenBank/DDBJ databases">
        <authorList>
            <person name="Tran Van P."/>
        </authorList>
    </citation>
    <scope>NUCLEOTIDE SEQUENCE</scope>
</reference>
<dbReference type="PANTHER" id="PTHR24276">
    <property type="entry name" value="POLYSERASE-RELATED"/>
    <property type="match status" value="1"/>
</dbReference>
<dbReference type="PANTHER" id="PTHR24276:SF91">
    <property type="entry name" value="AT26814P-RELATED"/>
    <property type="match status" value="1"/>
</dbReference>
<evidence type="ECO:0000256" key="2">
    <source>
        <dbReference type="ARBA" id="ARBA00022801"/>
    </source>
</evidence>
<dbReference type="PROSITE" id="PS50240">
    <property type="entry name" value="TRYPSIN_DOM"/>
    <property type="match status" value="1"/>
</dbReference>
<dbReference type="Pfam" id="PF00089">
    <property type="entry name" value="Trypsin"/>
    <property type="match status" value="1"/>
</dbReference>
<keyword evidence="4" id="KW-1015">Disulfide bond</keyword>
<evidence type="ECO:0000313" key="8">
    <source>
        <dbReference type="Proteomes" id="UP000759131"/>
    </source>
</evidence>
<dbReference type="InterPro" id="IPR043504">
    <property type="entry name" value="Peptidase_S1_PA_chymotrypsin"/>
</dbReference>
<organism evidence="7">
    <name type="scientific">Medioppia subpectinata</name>
    <dbReference type="NCBI Taxonomy" id="1979941"/>
    <lineage>
        <taxon>Eukaryota</taxon>
        <taxon>Metazoa</taxon>
        <taxon>Ecdysozoa</taxon>
        <taxon>Arthropoda</taxon>
        <taxon>Chelicerata</taxon>
        <taxon>Arachnida</taxon>
        <taxon>Acari</taxon>
        <taxon>Acariformes</taxon>
        <taxon>Sarcoptiformes</taxon>
        <taxon>Oribatida</taxon>
        <taxon>Brachypylina</taxon>
        <taxon>Oppioidea</taxon>
        <taxon>Oppiidae</taxon>
        <taxon>Medioppia</taxon>
    </lineage>
</organism>
<evidence type="ECO:0000313" key="7">
    <source>
        <dbReference type="EMBL" id="CAD7640337.1"/>
    </source>
</evidence>
<evidence type="ECO:0000256" key="1">
    <source>
        <dbReference type="ARBA" id="ARBA00022670"/>
    </source>
</evidence>
<evidence type="ECO:0000256" key="5">
    <source>
        <dbReference type="SAM" id="SignalP"/>
    </source>
</evidence>
<sequence>MRAAIALAVGLCLAQIAYGFVEISPKYGPKSLGRMGSRVVGGTPASASQSPFQASLNAEGWFGWSHICGGSLVGKRSVITAAHCCDGYTAAKLRILYDGLDRTTLKTTNPVTKVDQHTSYNSQTIDWDYCVLTLTNDIVQSTTVKTIELVTTAPPHGSPAHLTGWGKTSGSTSTLPTALQYTPMSIVSREECNKIWEPAGQTVTARMICASNQKASGCN</sequence>
<protein>
    <recommendedName>
        <fullName evidence="6">Peptidase S1 domain-containing protein</fullName>
    </recommendedName>
</protein>
<feature type="non-terminal residue" evidence="7">
    <location>
        <position position="219"/>
    </location>
</feature>
<keyword evidence="2" id="KW-0378">Hydrolase</keyword>
<feature type="chain" id="PRO_5035680347" description="Peptidase S1 domain-containing protein" evidence="5">
    <location>
        <begin position="20"/>
        <end position="219"/>
    </location>
</feature>
<keyword evidence="3" id="KW-0720">Serine protease</keyword>
<feature type="domain" description="Peptidase S1" evidence="6">
    <location>
        <begin position="39"/>
        <end position="219"/>
    </location>
</feature>